<proteinExistence type="predicted"/>
<organism evidence="1 2">
    <name type="scientific">Scleroderma citrinum Foug A</name>
    <dbReference type="NCBI Taxonomy" id="1036808"/>
    <lineage>
        <taxon>Eukaryota</taxon>
        <taxon>Fungi</taxon>
        <taxon>Dikarya</taxon>
        <taxon>Basidiomycota</taxon>
        <taxon>Agaricomycotina</taxon>
        <taxon>Agaricomycetes</taxon>
        <taxon>Agaricomycetidae</taxon>
        <taxon>Boletales</taxon>
        <taxon>Sclerodermatineae</taxon>
        <taxon>Sclerodermataceae</taxon>
        <taxon>Scleroderma</taxon>
    </lineage>
</organism>
<protein>
    <submittedName>
        <fullName evidence="1">Uncharacterized protein</fullName>
    </submittedName>
</protein>
<accession>A0A0C2YNY1</accession>
<dbReference type="HOGENOM" id="CLU_116558_0_0_1"/>
<dbReference type="OrthoDB" id="2690833at2759"/>
<sequence length="134" mass="14874">DLPPMLMADKLWTKEIIPALLMWAGTLADPWTISDGEFINLLYCIVSIIYFSPTLDQLQSPLSPTSLSQIKKIGMPSLKQVEGLCSDLLKGLAFLYSNQDSEKPENLFQSCFILYLLGHVHLHPCGGAPDIPEL</sequence>
<feature type="non-terminal residue" evidence="1">
    <location>
        <position position="1"/>
    </location>
</feature>
<feature type="non-terminal residue" evidence="1">
    <location>
        <position position="134"/>
    </location>
</feature>
<reference evidence="1 2" key="1">
    <citation type="submission" date="2014-04" db="EMBL/GenBank/DDBJ databases">
        <authorList>
            <consortium name="DOE Joint Genome Institute"/>
            <person name="Kuo A."/>
            <person name="Kohler A."/>
            <person name="Nagy L.G."/>
            <person name="Floudas D."/>
            <person name="Copeland A."/>
            <person name="Barry K.W."/>
            <person name="Cichocki N."/>
            <person name="Veneault-Fourrey C."/>
            <person name="LaButti K."/>
            <person name="Lindquist E.A."/>
            <person name="Lipzen A."/>
            <person name="Lundell T."/>
            <person name="Morin E."/>
            <person name="Murat C."/>
            <person name="Sun H."/>
            <person name="Tunlid A."/>
            <person name="Henrissat B."/>
            <person name="Grigoriev I.V."/>
            <person name="Hibbett D.S."/>
            <person name="Martin F."/>
            <person name="Nordberg H.P."/>
            <person name="Cantor M.N."/>
            <person name="Hua S.X."/>
        </authorList>
    </citation>
    <scope>NUCLEOTIDE SEQUENCE [LARGE SCALE GENOMIC DNA]</scope>
    <source>
        <strain evidence="1 2">Foug A</strain>
    </source>
</reference>
<dbReference type="AlphaFoldDB" id="A0A0C2YNY1"/>
<dbReference type="EMBL" id="KN822257">
    <property type="protein sequence ID" value="KIM51438.1"/>
    <property type="molecule type" value="Genomic_DNA"/>
</dbReference>
<reference evidence="2" key="2">
    <citation type="submission" date="2015-01" db="EMBL/GenBank/DDBJ databases">
        <title>Evolutionary Origins and Diversification of the Mycorrhizal Mutualists.</title>
        <authorList>
            <consortium name="DOE Joint Genome Institute"/>
            <consortium name="Mycorrhizal Genomics Consortium"/>
            <person name="Kohler A."/>
            <person name="Kuo A."/>
            <person name="Nagy L.G."/>
            <person name="Floudas D."/>
            <person name="Copeland A."/>
            <person name="Barry K.W."/>
            <person name="Cichocki N."/>
            <person name="Veneault-Fourrey C."/>
            <person name="LaButti K."/>
            <person name="Lindquist E.A."/>
            <person name="Lipzen A."/>
            <person name="Lundell T."/>
            <person name="Morin E."/>
            <person name="Murat C."/>
            <person name="Riley R."/>
            <person name="Ohm R."/>
            <person name="Sun H."/>
            <person name="Tunlid A."/>
            <person name="Henrissat B."/>
            <person name="Grigoriev I.V."/>
            <person name="Hibbett D.S."/>
            <person name="Martin F."/>
        </authorList>
    </citation>
    <scope>NUCLEOTIDE SEQUENCE [LARGE SCALE GENOMIC DNA]</scope>
    <source>
        <strain evidence="2">Foug A</strain>
    </source>
</reference>
<gene>
    <name evidence="1" type="ORF">SCLCIDRAFT_50310</name>
</gene>
<name>A0A0C2YNY1_9AGAM</name>
<keyword evidence="2" id="KW-1185">Reference proteome</keyword>
<dbReference type="InParanoid" id="A0A0C2YNY1"/>
<evidence type="ECO:0000313" key="2">
    <source>
        <dbReference type="Proteomes" id="UP000053989"/>
    </source>
</evidence>
<dbReference type="Proteomes" id="UP000053989">
    <property type="component" value="Unassembled WGS sequence"/>
</dbReference>
<evidence type="ECO:0000313" key="1">
    <source>
        <dbReference type="EMBL" id="KIM51438.1"/>
    </source>
</evidence>